<dbReference type="KEGG" id="tso:IZ6_05250"/>
<feature type="domain" description="Serine aminopeptidase S33" evidence="1">
    <location>
        <begin position="44"/>
        <end position="298"/>
    </location>
</feature>
<gene>
    <name evidence="2" type="primary">pldB</name>
    <name evidence="2" type="ORF">IZ6_05250</name>
</gene>
<dbReference type="InterPro" id="IPR051044">
    <property type="entry name" value="MAG_DAG_Lipase"/>
</dbReference>
<dbReference type="PANTHER" id="PTHR11614">
    <property type="entry name" value="PHOSPHOLIPASE-RELATED"/>
    <property type="match status" value="1"/>
</dbReference>
<reference evidence="2 3" key="1">
    <citation type="submission" date="2020-08" db="EMBL/GenBank/DDBJ databases">
        <title>Genome sequence of Rhizobiales bacterium strain IZ6.</title>
        <authorList>
            <person name="Nakai R."/>
            <person name="Naganuma T."/>
        </authorList>
    </citation>
    <scope>NUCLEOTIDE SEQUENCE [LARGE SCALE GENOMIC DNA]</scope>
    <source>
        <strain evidence="2 3">IZ6</strain>
    </source>
</reference>
<dbReference type="AlphaFoldDB" id="A0A6S6QSC6"/>
<accession>A0A6S6QSC6</accession>
<dbReference type="Proteomes" id="UP000515317">
    <property type="component" value="Chromosome"/>
</dbReference>
<evidence type="ECO:0000259" key="1">
    <source>
        <dbReference type="Pfam" id="PF12146"/>
    </source>
</evidence>
<evidence type="ECO:0000313" key="2">
    <source>
        <dbReference type="EMBL" id="BCJ89790.1"/>
    </source>
</evidence>
<organism evidence="2 3">
    <name type="scientific">Terrihabitans soli</name>
    <dbReference type="NCBI Taxonomy" id="708113"/>
    <lineage>
        <taxon>Bacteria</taxon>
        <taxon>Pseudomonadati</taxon>
        <taxon>Pseudomonadota</taxon>
        <taxon>Alphaproteobacteria</taxon>
        <taxon>Hyphomicrobiales</taxon>
        <taxon>Terrihabitans</taxon>
    </lineage>
</organism>
<dbReference type="Pfam" id="PF12146">
    <property type="entry name" value="Hydrolase_4"/>
    <property type="match status" value="1"/>
</dbReference>
<proteinExistence type="predicted"/>
<dbReference type="Gene3D" id="3.40.50.1820">
    <property type="entry name" value="alpha/beta hydrolase"/>
    <property type="match status" value="1"/>
</dbReference>
<evidence type="ECO:0000313" key="3">
    <source>
        <dbReference type="Proteomes" id="UP000515317"/>
    </source>
</evidence>
<protein>
    <submittedName>
        <fullName evidence="2">Lysophospholipase</fullName>
    </submittedName>
</protein>
<name>A0A6S6QSC6_9HYPH</name>
<dbReference type="EMBL" id="AP023361">
    <property type="protein sequence ID" value="BCJ89790.1"/>
    <property type="molecule type" value="Genomic_DNA"/>
</dbReference>
<sequence length="318" mass="35640">MPVPFVSIPENPCPANAEGFDLKTSDGVVLRVGRFKAPSDRPFKGTVCLFQGRGEFIEKYFEVIGELNERGFTVAALDWRGQGGSQRRLKNAKRGHVRHFDDFQTDILAFMEDFVRPECHPPFFGLAHSMGGPILLEATRRRATWWDRLVLTAPMIGLPGMAADPLTRRLAVLLVWLGMGTFFVPGGTARDYAERGFDNNLLTSDPKRHARLVALCKAADHLTIGSPTIGWLRAAHRAMELLEDPERVSQIRTPTLFFAASEDKIVANRPMELLAHQMRTAEVITLPTARHELLMERDAIRKAFWTAFDAFIPGSPTF</sequence>
<keyword evidence="3" id="KW-1185">Reference proteome</keyword>
<dbReference type="SUPFAM" id="SSF53474">
    <property type="entry name" value="alpha/beta-Hydrolases"/>
    <property type="match status" value="1"/>
</dbReference>
<dbReference type="InterPro" id="IPR022742">
    <property type="entry name" value="Hydrolase_4"/>
</dbReference>
<dbReference type="InterPro" id="IPR029058">
    <property type="entry name" value="AB_hydrolase_fold"/>
</dbReference>
<dbReference type="RefSeq" id="WP_222876473.1">
    <property type="nucleotide sequence ID" value="NZ_AP023361.1"/>
</dbReference>